<dbReference type="FunFam" id="1.10.510.10:FF:001239">
    <property type="entry name" value="Predicted protein"/>
    <property type="match status" value="1"/>
</dbReference>
<reference evidence="12" key="1">
    <citation type="submission" date="2025-05" db="UniProtKB">
        <authorList>
            <consortium name="RefSeq"/>
        </authorList>
    </citation>
    <scope>NUCLEOTIDE SEQUENCE [LARGE SCALE GENOMIC DNA]</scope>
</reference>
<dbReference type="OrthoDB" id="266718at2759"/>
<gene>
    <name evidence="13" type="primary">LOC115747931</name>
</gene>
<keyword evidence="4 9" id="KW-0547">Nucleotide-binding</keyword>
<dbReference type="KEGG" id="rarg:115747931"/>
<dbReference type="Gene3D" id="1.10.510.10">
    <property type="entry name" value="Transferase(Phosphotransferase) domain 1"/>
    <property type="match status" value="1"/>
</dbReference>
<evidence type="ECO:0000256" key="4">
    <source>
        <dbReference type="ARBA" id="ARBA00022741"/>
    </source>
</evidence>
<dbReference type="PROSITE" id="PS50011">
    <property type="entry name" value="PROTEIN_KINASE_DOM"/>
    <property type="match status" value="1"/>
</dbReference>
<dbReference type="GeneID" id="115747931"/>
<dbReference type="InterPro" id="IPR011009">
    <property type="entry name" value="Kinase-like_dom_sf"/>
</dbReference>
<feature type="region of interest" description="Disordered" evidence="10">
    <location>
        <begin position="188"/>
        <end position="224"/>
    </location>
</feature>
<dbReference type="Pfam" id="PF00069">
    <property type="entry name" value="Pkinase"/>
    <property type="match status" value="1"/>
</dbReference>
<accession>A0A8B8PZ92</accession>
<dbReference type="GO" id="GO:0005737">
    <property type="term" value="C:cytoplasm"/>
    <property type="evidence" value="ECO:0007669"/>
    <property type="project" value="TreeGrafter"/>
</dbReference>
<organism evidence="12 13">
    <name type="scientific">Rhodamnia argentea</name>
    <dbReference type="NCBI Taxonomy" id="178133"/>
    <lineage>
        <taxon>Eukaryota</taxon>
        <taxon>Viridiplantae</taxon>
        <taxon>Streptophyta</taxon>
        <taxon>Embryophyta</taxon>
        <taxon>Tracheophyta</taxon>
        <taxon>Spermatophyta</taxon>
        <taxon>Magnoliopsida</taxon>
        <taxon>eudicotyledons</taxon>
        <taxon>Gunneridae</taxon>
        <taxon>Pentapetalae</taxon>
        <taxon>rosids</taxon>
        <taxon>malvids</taxon>
        <taxon>Myrtales</taxon>
        <taxon>Myrtaceae</taxon>
        <taxon>Myrtoideae</taxon>
        <taxon>Myrteae</taxon>
        <taxon>Australasian group</taxon>
        <taxon>Rhodamnia</taxon>
    </lineage>
</organism>
<protein>
    <recommendedName>
        <fullName evidence="2">mitogen-activated protein kinase kinase kinase</fullName>
        <ecNumber evidence="2">2.7.11.25</ecNumber>
    </recommendedName>
</protein>
<dbReference type="Proteomes" id="UP000827889">
    <property type="component" value="Chromosome 2"/>
</dbReference>
<dbReference type="GO" id="GO:0004709">
    <property type="term" value="F:MAP kinase kinase kinase activity"/>
    <property type="evidence" value="ECO:0007669"/>
    <property type="project" value="UniProtKB-EC"/>
</dbReference>
<feature type="compositionally biased region" description="Polar residues" evidence="10">
    <location>
        <begin position="59"/>
        <end position="83"/>
    </location>
</feature>
<evidence type="ECO:0000313" key="13">
    <source>
        <dbReference type="RefSeq" id="XP_030540120.1"/>
    </source>
</evidence>
<feature type="compositionally biased region" description="Polar residues" evidence="10">
    <location>
        <begin position="8"/>
        <end position="18"/>
    </location>
</feature>
<comment type="catalytic activity">
    <reaction evidence="8">
        <text>L-seryl-[protein] + ATP = O-phospho-L-seryl-[protein] + ADP + H(+)</text>
        <dbReference type="Rhea" id="RHEA:17989"/>
        <dbReference type="Rhea" id="RHEA-COMP:9863"/>
        <dbReference type="Rhea" id="RHEA-COMP:11604"/>
        <dbReference type="ChEBI" id="CHEBI:15378"/>
        <dbReference type="ChEBI" id="CHEBI:29999"/>
        <dbReference type="ChEBI" id="CHEBI:30616"/>
        <dbReference type="ChEBI" id="CHEBI:83421"/>
        <dbReference type="ChEBI" id="CHEBI:456216"/>
        <dbReference type="EC" id="2.7.11.25"/>
    </reaction>
</comment>
<feature type="domain" description="Protein kinase" evidence="11">
    <location>
        <begin position="271"/>
        <end position="533"/>
    </location>
</feature>
<sequence>MNRCARSSFGNASPSGSPASRDGRGPSVMQRRLTRQRKLRYATDDEIGLVQVGGLSRSMPVSPQSTPNTRSPGRSESWWSTAVPQPLPLPEMASSWVAPDRTGLTEEGSASEVGRKNNGHVSPKSAKPSTYSKTVFLQDLSLDNHNLRINIPARSAPASSLSSPHLSPQNPATGYFSCKSTVPDGWSTLKGQTPTLPKSLGHLSPLQSPTSSTPSPNRKSPRCTASWYQHKSLSETCIAQLNAHPLPLPPSTSNISHAAERQNLASVTGQWQKGKLIGRGTFGSVYVATNRETGALCAMKEVDLIMDDPKSIECVKQLEQEIRVLRQFKHPNIVQYYGSEIVDDHFYIYLEYVHPGSINKYVREHCGTMTESVVRNFTRHILSGLAYLHNKRTIHRDIKGANLLVDATGVVKLADFGMAKHLTGQVSILSLKGSPYWMAPEVLQGSMTKKKTSPEVAFAVDIWSVGCTIVEMLNGVPPWGELEGPQAMFKVLYRSPPIPEKLSSIGKDFLQRCFQRNPAHRPSAKELLQHPFLRNSCDQTGSSFRPPCELKGMGKSLQARR</sequence>
<evidence type="ECO:0000256" key="2">
    <source>
        <dbReference type="ARBA" id="ARBA00012406"/>
    </source>
</evidence>
<evidence type="ECO:0000256" key="3">
    <source>
        <dbReference type="ARBA" id="ARBA00022679"/>
    </source>
</evidence>
<dbReference type="InterPro" id="IPR050538">
    <property type="entry name" value="MAP_kinase_kinase_kinase"/>
</dbReference>
<comment type="catalytic activity">
    <reaction evidence="7">
        <text>L-threonyl-[protein] + ATP = O-phospho-L-threonyl-[protein] + ADP + H(+)</text>
        <dbReference type="Rhea" id="RHEA:46608"/>
        <dbReference type="Rhea" id="RHEA-COMP:11060"/>
        <dbReference type="Rhea" id="RHEA-COMP:11605"/>
        <dbReference type="ChEBI" id="CHEBI:15378"/>
        <dbReference type="ChEBI" id="CHEBI:30013"/>
        <dbReference type="ChEBI" id="CHEBI:30616"/>
        <dbReference type="ChEBI" id="CHEBI:61977"/>
        <dbReference type="ChEBI" id="CHEBI:456216"/>
        <dbReference type="EC" id="2.7.11.25"/>
    </reaction>
</comment>
<evidence type="ECO:0000256" key="8">
    <source>
        <dbReference type="ARBA" id="ARBA00048329"/>
    </source>
</evidence>
<keyword evidence="6 9" id="KW-0067">ATP-binding</keyword>
<dbReference type="PROSITE" id="PS00107">
    <property type="entry name" value="PROTEIN_KINASE_ATP"/>
    <property type="match status" value="1"/>
</dbReference>
<keyword evidence="3" id="KW-0808">Transferase</keyword>
<evidence type="ECO:0000256" key="6">
    <source>
        <dbReference type="ARBA" id="ARBA00022840"/>
    </source>
</evidence>
<evidence type="ECO:0000259" key="11">
    <source>
        <dbReference type="PROSITE" id="PS50011"/>
    </source>
</evidence>
<evidence type="ECO:0000256" key="10">
    <source>
        <dbReference type="SAM" id="MobiDB-lite"/>
    </source>
</evidence>
<keyword evidence="12" id="KW-1185">Reference proteome</keyword>
<comment type="similarity">
    <text evidence="1">Belongs to the protein kinase superfamily. STE Ser/Thr protein kinase family. MAP kinase kinase kinase subfamily.</text>
</comment>
<dbReference type="PANTHER" id="PTHR48016:SF12">
    <property type="entry name" value="PROTEIN KINASE DOMAIN-CONTAINING PROTEIN"/>
    <property type="match status" value="1"/>
</dbReference>
<dbReference type="PANTHER" id="PTHR48016">
    <property type="entry name" value="MAP KINASE KINASE KINASE SSK2-RELATED-RELATED"/>
    <property type="match status" value="1"/>
</dbReference>
<dbReference type="SMART" id="SM00220">
    <property type="entry name" value="S_TKc"/>
    <property type="match status" value="1"/>
</dbReference>
<dbReference type="EC" id="2.7.11.25" evidence="2"/>
<feature type="region of interest" description="Disordered" evidence="10">
    <location>
        <begin position="102"/>
        <end position="130"/>
    </location>
</feature>
<proteinExistence type="inferred from homology"/>
<dbReference type="InterPro" id="IPR017441">
    <property type="entry name" value="Protein_kinase_ATP_BS"/>
</dbReference>
<dbReference type="AlphaFoldDB" id="A0A8B8PZ92"/>
<dbReference type="SUPFAM" id="SSF56112">
    <property type="entry name" value="Protein kinase-like (PK-like)"/>
    <property type="match status" value="1"/>
</dbReference>
<feature type="region of interest" description="Disordered" evidence="10">
    <location>
        <begin position="1"/>
        <end position="84"/>
    </location>
</feature>
<evidence type="ECO:0000313" key="12">
    <source>
        <dbReference type="Proteomes" id="UP000827889"/>
    </source>
</evidence>
<dbReference type="RefSeq" id="XP_030540120.1">
    <property type="nucleotide sequence ID" value="XM_030684260.2"/>
</dbReference>
<evidence type="ECO:0000256" key="5">
    <source>
        <dbReference type="ARBA" id="ARBA00022777"/>
    </source>
</evidence>
<keyword evidence="5" id="KW-0418">Kinase</keyword>
<dbReference type="GO" id="GO:0005524">
    <property type="term" value="F:ATP binding"/>
    <property type="evidence" value="ECO:0007669"/>
    <property type="project" value="UniProtKB-UniRule"/>
</dbReference>
<reference evidence="13" key="2">
    <citation type="submission" date="2025-08" db="UniProtKB">
        <authorList>
            <consortium name="RefSeq"/>
        </authorList>
    </citation>
    <scope>IDENTIFICATION</scope>
    <source>
        <tissue evidence="13">Leaf</tissue>
    </source>
</reference>
<name>A0A8B8PZ92_9MYRT</name>
<evidence type="ECO:0000256" key="7">
    <source>
        <dbReference type="ARBA" id="ARBA00047559"/>
    </source>
</evidence>
<feature type="binding site" evidence="9">
    <location>
        <position position="300"/>
    </location>
    <ligand>
        <name>ATP</name>
        <dbReference type="ChEBI" id="CHEBI:30616"/>
    </ligand>
</feature>
<evidence type="ECO:0000256" key="1">
    <source>
        <dbReference type="ARBA" id="ARBA00006529"/>
    </source>
</evidence>
<evidence type="ECO:0000256" key="9">
    <source>
        <dbReference type="PROSITE-ProRule" id="PRU10141"/>
    </source>
</evidence>
<dbReference type="InterPro" id="IPR000719">
    <property type="entry name" value="Prot_kinase_dom"/>
</dbReference>
<feature type="compositionally biased region" description="Low complexity" evidence="10">
    <location>
        <begin position="203"/>
        <end position="216"/>
    </location>
</feature>